<keyword evidence="3" id="KW-1185">Reference proteome</keyword>
<name>A0AAE0PZ13_9TELE</name>
<reference evidence="2" key="1">
    <citation type="submission" date="2023-06" db="EMBL/GenBank/DDBJ databases">
        <title>Male Hemibagrus guttatus genome.</title>
        <authorList>
            <person name="Bian C."/>
        </authorList>
    </citation>
    <scope>NUCLEOTIDE SEQUENCE</scope>
    <source>
        <strain evidence="2">Male_cb2023</strain>
        <tissue evidence="2">Muscle</tissue>
    </source>
</reference>
<proteinExistence type="predicted"/>
<feature type="region of interest" description="Disordered" evidence="1">
    <location>
        <begin position="334"/>
        <end position="360"/>
    </location>
</feature>
<evidence type="ECO:0000313" key="3">
    <source>
        <dbReference type="Proteomes" id="UP001274896"/>
    </source>
</evidence>
<feature type="compositionally biased region" description="Basic and acidic residues" evidence="1">
    <location>
        <begin position="564"/>
        <end position="579"/>
    </location>
</feature>
<evidence type="ECO:0000256" key="1">
    <source>
        <dbReference type="SAM" id="MobiDB-lite"/>
    </source>
</evidence>
<protein>
    <submittedName>
        <fullName evidence="2">Uncharacterized protein</fullName>
    </submittedName>
</protein>
<dbReference type="Proteomes" id="UP001274896">
    <property type="component" value="Unassembled WGS sequence"/>
</dbReference>
<feature type="region of interest" description="Disordered" evidence="1">
    <location>
        <begin position="123"/>
        <end position="174"/>
    </location>
</feature>
<feature type="compositionally biased region" description="Basic and acidic residues" evidence="1">
    <location>
        <begin position="503"/>
        <end position="532"/>
    </location>
</feature>
<feature type="compositionally biased region" description="Basic and acidic residues" evidence="1">
    <location>
        <begin position="151"/>
        <end position="174"/>
    </location>
</feature>
<sequence length="682" mass="75189">MVKLSGETQETQPVACRLTAEMVNSSCGNEPHLDKFKEHQSECEAVQYKNSDKEVSMSAHEQEAVSGPVAIQGNACDELESADVHEIDADLIVVLPEVIQSNVSTTEAEEHCIDIKNLDEVKKETKTTSSPEPQTSQKDQSSANPSHTIHVNRDDLPFQETEESRMDPKARDDHAERLSDTILEHTEETCYSDSSEIQLHATEEPETLEPPAKKRLKRRMGMCGLGDRKRKLIFDGQHCRQGIVGRQREERGLRGNEVVQHLYNTVLENDGTTSTYHEGTAGPACKDYDAEVLKARGKNGAAVMDDDRTTGEAEEEDALTHNMSKCTVLMNDEANTDESPKENTDVLKKGTSEENHGTVNMDDKGFVLKLLEDMGQALPSPTTGTNLNMIQDELSLPAAPSDHQMETAICGEDPNFPWTEMTNSGQDVEFNMKHEVLSERQNHHTDNKVHQDPDEIAAEVEVAQEVSYGTTCARVEVSEGSVMVIKEVQAVLTGLEESEMEIEEKHPPNLAATEKHEPNSADLSRSTEKGLDHMGILEVTSTYETQNEKRHGENDQSVTAVSESMDHSGGDAEDSKDISEPLAPPAGQGIRIHNACDTTVTPTVAEQQVCNPTLTSAAGELPQETDLSGPPLLYSMTDSQIHKIALSMELEDQPDPEDCDRQEDASELVRGLIRELSSLKYE</sequence>
<dbReference type="EMBL" id="JAUCMX010000025">
    <property type="protein sequence ID" value="KAK3510370.1"/>
    <property type="molecule type" value="Genomic_DNA"/>
</dbReference>
<organism evidence="2 3">
    <name type="scientific">Hemibagrus guttatus</name>
    <dbReference type="NCBI Taxonomy" id="175788"/>
    <lineage>
        <taxon>Eukaryota</taxon>
        <taxon>Metazoa</taxon>
        <taxon>Chordata</taxon>
        <taxon>Craniata</taxon>
        <taxon>Vertebrata</taxon>
        <taxon>Euteleostomi</taxon>
        <taxon>Actinopterygii</taxon>
        <taxon>Neopterygii</taxon>
        <taxon>Teleostei</taxon>
        <taxon>Ostariophysi</taxon>
        <taxon>Siluriformes</taxon>
        <taxon>Bagridae</taxon>
        <taxon>Hemibagrus</taxon>
    </lineage>
</organism>
<accession>A0AAE0PZ13</accession>
<feature type="region of interest" description="Disordered" evidence="1">
    <location>
        <begin position="188"/>
        <end position="207"/>
    </location>
</feature>
<feature type="compositionally biased region" description="Basic and acidic residues" evidence="1">
    <location>
        <begin position="338"/>
        <end position="360"/>
    </location>
</feature>
<feature type="region of interest" description="Disordered" evidence="1">
    <location>
        <begin position="498"/>
        <end position="590"/>
    </location>
</feature>
<feature type="compositionally biased region" description="Polar residues" evidence="1">
    <location>
        <begin position="127"/>
        <end position="149"/>
    </location>
</feature>
<evidence type="ECO:0000313" key="2">
    <source>
        <dbReference type="EMBL" id="KAK3510370.1"/>
    </source>
</evidence>
<dbReference type="AlphaFoldDB" id="A0AAE0PZ13"/>
<comment type="caution">
    <text evidence="2">The sequence shown here is derived from an EMBL/GenBank/DDBJ whole genome shotgun (WGS) entry which is preliminary data.</text>
</comment>
<gene>
    <name evidence="2" type="ORF">QTP70_005662</name>
</gene>